<dbReference type="NCBIfam" id="NF003742">
    <property type="entry name" value="PRK05339.1"/>
    <property type="match status" value="1"/>
</dbReference>
<dbReference type="HAMAP" id="MF_00921">
    <property type="entry name" value="PDRP"/>
    <property type="match status" value="1"/>
</dbReference>
<evidence type="ECO:0000313" key="7">
    <source>
        <dbReference type="Proteomes" id="UP000003240"/>
    </source>
</evidence>
<comment type="function">
    <text evidence="5">Bifunctional serine/threonine kinase and phosphorylase involved in the regulation of the pyruvate, phosphate dikinase (PPDK) by catalyzing its phosphorylation/dephosphorylation.</text>
</comment>
<keyword evidence="7" id="KW-1185">Reference proteome</keyword>
<evidence type="ECO:0000256" key="5">
    <source>
        <dbReference type="HAMAP-Rule" id="MF_00921"/>
    </source>
</evidence>
<evidence type="ECO:0000313" key="6">
    <source>
        <dbReference type="EMBL" id="EGO63328.1"/>
    </source>
</evidence>
<comment type="caution">
    <text evidence="6">The sequence shown here is derived from an EMBL/GenBank/DDBJ whole genome shotgun (WGS) entry which is preliminary data.</text>
</comment>
<organism evidence="6 7">
    <name type="scientific">Acetonema longum DSM 6540</name>
    <dbReference type="NCBI Taxonomy" id="1009370"/>
    <lineage>
        <taxon>Bacteria</taxon>
        <taxon>Bacillati</taxon>
        <taxon>Bacillota</taxon>
        <taxon>Negativicutes</taxon>
        <taxon>Acetonemataceae</taxon>
        <taxon>Acetonema</taxon>
    </lineage>
</organism>
<evidence type="ECO:0000256" key="2">
    <source>
        <dbReference type="ARBA" id="ARBA00022679"/>
    </source>
</evidence>
<evidence type="ECO:0000256" key="3">
    <source>
        <dbReference type="ARBA" id="ARBA00022741"/>
    </source>
</evidence>
<dbReference type="EMBL" id="AFGF01000121">
    <property type="protein sequence ID" value="EGO63328.1"/>
    <property type="molecule type" value="Genomic_DNA"/>
</dbReference>
<dbReference type="InterPro" id="IPR026565">
    <property type="entry name" value="PPDK_reg"/>
</dbReference>
<comment type="similarity">
    <text evidence="5">Belongs to the pyruvate, phosphate/water dikinase regulatory protein family. PDRP subfamily.</text>
</comment>
<comment type="catalytic activity">
    <reaction evidence="5">
        <text>N(tele)-phospho-L-histidyl/L-threonyl-[pyruvate, phosphate dikinase] + ADP = N(tele)-phospho-L-histidyl/O-phospho-L-threonyl-[pyruvate, phosphate dikinase] + AMP + H(+)</text>
        <dbReference type="Rhea" id="RHEA:43692"/>
        <dbReference type="Rhea" id="RHEA-COMP:10650"/>
        <dbReference type="Rhea" id="RHEA-COMP:10651"/>
        <dbReference type="ChEBI" id="CHEBI:15378"/>
        <dbReference type="ChEBI" id="CHEBI:30013"/>
        <dbReference type="ChEBI" id="CHEBI:61977"/>
        <dbReference type="ChEBI" id="CHEBI:83586"/>
        <dbReference type="ChEBI" id="CHEBI:456215"/>
        <dbReference type="ChEBI" id="CHEBI:456216"/>
        <dbReference type="EC" id="2.7.11.32"/>
    </reaction>
</comment>
<dbReference type="InterPro" id="IPR005177">
    <property type="entry name" value="Kinase-pyrophosphorylase"/>
</dbReference>
<dbReference type="PANTHER" id="PTHR31756">
    <property type="entry name" value="PYRUVATE, PHOSPHATE DIKINASE REGULATORY PROTEIN 1, CHLOROPLASTIC"/>
    <property type="match status" value="1"/>
</dbReference>
<dbReference type="GO" id="GO:0016776">
    <property type="term" value="F:phosphotransferase activity, phosphate group as acceptor"/>
    <property type="evidence" value="ECO:0007669"/>
    <property type="project" value="UniProtKB-UniRule"/>
</dbReference>
<keyword evidence="4 5" id="KW-0418">Kinase</keyword>
<accession>F7NKY5</accession>
<name>F7NKY5_9FIRM</name>
<evidence type="ECO:0000256" key="1">
    <source>
        <dbReference type="ARBA" id="ARBA00022527"/>
    </source>
</evidence>
<dbReference type="EC" id="2.7.11.32" evidence="5"/>
<keyword evidence="1 5" id="KW-0723">Serine/threonine-protein kinase</keyword>
<reference evidence="6 7" key="1">
    <citation type="journal article" date="2011" name="EMBO J.">
        <title>Structural diversity of bacterial flagellar motors.</title>
        <authorList>
            <person name="Chen S."/>
            <person name="Beeby M."/>
            <person name="Murphy G.E."/>
            <person name="Leadbetter J.R."/>
            <person name="Hendrixson D.R."/>
            <person name="Briegel A."/>
            <person name="Li Z."/>
            <person name="Shi J."/>
            <person name="Tocheva E.I."/>
            <person name="Muller A."/>
            <person name="Dobro M.J."/>
            <person name="Jensen G.J."/>
        </authorList>
    </citation>
    <scope>NUCLEOTIDE SEQUENCE [LARGE SCALE GENOMIC DNA]</scope>
    <source>
        <strain evidence="6 7">DSM 6540</strain>
    </source>
</reference>
<keyword evidence="2 5" id="KW-0808">Transferase</keyword>
<dbReference type="GO" id="GO:0004674">
    <property type="term" value="F:protein serine/threonine kinase activity"/>
    <property type="evidence" value="ECO:0007669"/>
    <property type="project" value="UniProtKB-UniRule"/>
</dbReference>
<dbReference type="EC" id="2.7.4.27" evidence="5"/>
<dbReference type="Proteomes" id="UP000003240">
    <property type="component" value="Unassembled WGS sequence"/>
</dbReference>
<dbReference type="eggNOG" id="COG1806">
    <property type="taxonomic scope" value="Bacteria"/>
</dbReference>
<protein>
    <recommendedName>
        <fullName evidence="5">Putative pyruvate, phosphate dikinase regulatory protein</fullName>
        <shortName evidence="5">PPDK regulatory protein</shortName>
        <ecNumber evidence="5">2.7.11.32</ecNumber>
        <ecNumber evidence="5">2.7.4.27</ecNumber>
    </recommendedName>
</protein>
<proteinExistence type="inferred from homology"/>
<gene>
    <name evidence="6" type="ORF">ALO_13769</name>
</gene>
<dbReference type="Pfam" id="PF03618">
    <property type="entry name" value="Kinase-PPPase"/>
    <property type="match status" value="1"/>
</dbReference>
<keyword evidence="3 5" id="KW-0547">Nucleotide-binding</keyword>
<dbReference type="STRING" id="1009370.ALO_13769"/>
<feature type="binding site" evidence="5">
    <location>
        <begin position="212"/>
        <end position="219"/>
    </location>
    <ligand>
        <name>ADP</name>
        <dbReference type="ChEBI" id="CHEBI:456216"/>
    </ligand>
</feature>
<sequence>MKKAQGVLASLVPVTCVTGGEIFCFSGKNPLEDKQHGCRILIYEDLAIAMDVFFAFYKGGTAVRKGPVIYALSDSIGETAELVARATASQFESGEIDIVRVPYISSIEQIENIFQAAAGQPALICHTIVSPDLRVALENLADKMSITTVDIMGPMIDSVQTVTGFIPKLKPGLIHQLDQEYFKRVEAIEFAVKYDDGKNPNGLLKADIVLIGVSRTSKTPLSMYLAHKRFKAANVPLVPEICPPPELFEMPSDRIVGLVLNPLKLNEIRAERLRIMGLAPGASYAAVDRIIEELSYARSVMNKIGCPIIDVSNKAIEETANSIIEIIRSKR</sequence>
<comment type="catalytic activity">
    <reaction evidence="5">
        <text>N(tele)-phospho-L-histidyl/O-phospho-L-threonyl-[pyruvate, phosphate dikinase] + phosphate + H(+) = N(tele)-phospho-L-histidyl/L-threonyl-[pyruvate, phosphate dikinase] + diphosphate</text>
        <dbReference type="Rhea" id="RHEA:43696"/>
        <dbReference type="Rhea" id="RHEA-COMP:10650"/>
        <dbReference type="Rhea" id="RHEA-COMP:10651"/>
        <dbReference type="ChEBI" id="CHEBI:15378"/>
        <dbReference type="ChEBI" id="CHEBI:30013"/>
        <dbReference type="ChEBI" id="CHEBI:33019"/>
        <dbReference type="ChEBI" id="CHEBI:43474"/>
        <dbReference type="ChEBI" id="CHEBI:61977"/>
        <dbReference type="ChEBI" id="CHEBI:83586"/>
        <dbReference type="EC" id="2.7.4.27"/>
    </reaction>
</comment>
<dbReference type="GO" id="GO:0005524">
    <property type="term" value="F:ATP binding"/>
    <property type="evidence" value="ECO:0007669"/>
    <property type="project" value="InterPro"/>
</dbReference>
<dbReference type="AlphaFoldDB" id="F7NKY5"/>
<dbReference type="PANTHER" id="PTHR31756:SF3">
    <property type="entry name" value="PYRUVATE, PHOSPHATE DIKINASE REGULATORY PROTEIN 1, CHLOROPLASTIC"/>
    <property type="match status" value="1"/>
</dbReference>
<evidence type="ECO:0000256" key="4">
    <source>
        <dbReference type="ARBA" id="ARBA00022777"/>
    </source>
</evidence>
<dbReference type="GO" id="GO:0043531">
    <property type="term" value="F:ADP binding"/>
    <property type="evidence" value="ECO:0007669"/>
    <property type="project" value="UniProtKB-UniRule"/>
</dbReference>